<dbReference type="RefSeq" id="WP_255901602.1">
    <property type="nucleotide sequence ID" value="NZ_JAFMZO010000002.1"/>
</dbReference>
<comment type="caution">
    <text evidence="2">The sequence shown here is derived from an EMBL/GenBank/DDBJ whole genome shotgun (WGS) entry which is preliminary data.</text>
</comment>
<dbReference type="EMBL" id="JBHUHZ010000006">
    <property type="protein sequence ID" value="MFD2164573.1"/>
    <property type="molecule type" value="Genomic_DNA"/>
</dbReference>
<gene>
    <name evidence="2" type="ORF">ACFSJU_19360</name>
</gene>
<organism evidence="2 3">
    <name type="scientific">Paradesertivirga mongoliensis</name>
    <dbReference type="NCBI Taxonomy" id="2100740"/>
    <lineage>
        <taxon>Bacteria</taxon>
        <taxon>Pseudomonadati</taxon>
        <taxon>Bacteroidota</taxon>
        <taxon>Sphingobacteriia</taxon>
        <taxon>Sphingobacteriales</taxon>
        <taxon>Sphingobacteriaceae</taxon>
        <taxon>Paradesertivirga</taxon>
    </lineage>
</organism>
<evidence type="ECO:0008006" key="4">
    <source>
        <dbReference type="Google" id="ProtNLM"/>
    </source>
</evidence>
<keyword evidence="3" id="KW-1185">Reference proteome</keyword>
<name>A0ABW4ZR02_9SPHI</name>
<protein>
    <recommendedName>
        <fullName evidence="4">DUF1772 domain-containing protein</fullName>
    </recommendedName>
</protein>
<keyword evidence="1" id="KW-1133">Transmembrane helix</keyword>
<proteinExistence type="predicted"/>
<evidence type="ECO:0000313" key="2">
    <source>
        <dbReference type="EMBL" id="MFD2164573.1"/>
    </source>
</evidence>
<feature type="transmembrane region" description="Helical" evidence="1">
    <location>
        <begin position="128"/>
        <end position="152"/>
    </location>
</feature>
<reference evidence="3" key="1">
    <citation type="journal article" date="2019" name="Int. J. Syst. Evol. Microbiol.">
        <title>The Global Catalogue of Microorganisms (GCM) 10K type strain sequencing project: providing services to taxonomists for standard genome sequencing and annotation.</title>
        <authorList>
            <consortium name="The Broad Institute Genomics Platform"/>
            <consortium name="The Broad Institute Genome Sequencing Center for Infectious Disease"/>
            <person name="Wu L."/>
            <person name="Ma J."/>
        </authorList>
    </citation>
    <scope>NUCLEOTIDE SEQUENCE [LARGE SCALE GENOMIC DNA]</scope>
    <source>
        <strain evidence="3">KCTC 42217</strain>
    </source>
</reference>
<dbReference type="Proteomes" id="UP001597387">
    <property type="component" value="Unassembled WGS sequence"/>
</dbReference>
<sequence length="181" mass="20470">MKVFTLRTVYLLLYLFIASQGMFYLIGINKALQSISIPAFIEQRKAIDAVIGNPLRFLYLSSMGVALLILVLDHRNLRSITFITVLLSFICIAVDLFLAINKSIPLNDIINNYPANNFSDMNSVRTEWLWLINCRGAIVITGLLILLSGYLIESYQWQITRETTVSRPKPSFTGAAFSNKE</sequence>
<feature type="transmembrane region" description="Helical" evidence="1">
    <location>
        <begin position="9"/>
        <end position="28"/>
    </location>
</feature>
<accession>A0ABW4ZR02</accession>
<feature type="transmembrane region" description="Helical" evidence="1">
    <location>
        <begin position="55"/>
        <end position="72"/>
    </location>
</feature>
<evidence type="ECO:0000313" key="3">
    <source>
        <dbReference type="Proteomes" id="UP001597387"/>
    </source>
</evidence>
<feature type="transmembrane region" description="Helical" evidence="1">
    <location>
        <begin position="79"/>
        <end position="100"/>
    </location>
</feature>
<evidence type="ECO:0000256" key="1">
    <source>
        <dbReference type="SAM" id="Phobius"/>
    </source>
</evidence>
<keyword evidence="1" id="KW-0472">Membrane</keyword>
<keyword evidence="1" id="KW-0812">Transmembrane</keyword>